<keyword evidence="3" id="KW-1185">Reference proteome</keyword>
<dbReference type="Proteomes" id="UP000054166">
    <property type="component" value="Unassembled WGS sequence"/>
</dbReference>
<reference evidence="2 3" key="1">
    <citation type="submission" date="2014-04" db="EMBL/GenBank/DDBJ databases">
        <authorList>
            <consortium name="DOE Joint Genome Institute"/>
            <person name="Kuo A."/>
            <person name="Tarkka M."/>
            <person name="Buscot F."/>
            <person name="Kohler A."/>
            <person name="Nagy L.G."/>
            <person name="Floudas D."/>
            <person name="Copeland A."/>
            <person name="Barry K.W."/>
            <person name="Cichocki N."/>
            <person name="Veneault-Fourrey C."/>
            <person name="LaButti K."/>
            <person name="Lindquist E.A."/>
            <person name="Lipzen A."/>
            <person name="Lundell T."/>
            <person name="Morin E."/>
            <person name="Murat C."/>
            <person name="Sun H."/>
            <person name="Tunlid A."/>
            <person name="Henrissat B."/>
            <person name="Grigoriev I.V."/>
            <person name="Hibbett D.S."/>
            <person name="Martin F."/>
            <person name="Nordberg H.P."/>
            <person name="Cantor M.N."/>
            <person name="Hua S.X."/>
        </authorList>
    </citation>
    <scope>NUCLEOTIDE SEQUENCE [LARGE SCALE GENOMIC DNA]</scope>
    <source>
        <strain evidence="2 3">F 1598</strain>
    </source>
</reference>
<proteinExistence type="predicted"/>
<gene>
    <name evidence="2" type="ORF">PILCRDRAFT_6664</name>
</gene>
<organism evidence="2 3">
    <name type="scientific">Piloderma croceum (strain F 1598)</name>
    <dbReference type="NCBI Taxonomy" id="765440"/>
    <lineage>
        <taxon>Eukaryota</taxon>
        <taxon>Fungi</taxon>
        <taxon>Dikarya</taxon>
        <taxon>Basidiomycota</taxon>
        <taxon>Agaricomycotina</taxon>
        <taxon>Agaricomycetes</taxon>
        <taxon>Agaricomycetidae</taxon>
        <taxon>Atheliales</taxon>
        <taxon>Atheliaceae</taxon>
        <taxon>Piloderma</taxon>
    </lineage>
</organism>
<dbReference type="OrthoDB" id="3060725at2759"/>
<evidence type="ECO:0000313" key="3">
    <source>
        <dbReference type="Proteomes" id="UP000054166"/>
    </source>
</evidence>
<accession>A0A0C3C2I4</accession>
<reference evidence="3" key="2">
    <citation type="submission" date="2015-01" db="EMBL/GenBank/DDBJ databases">
        <title>Evolutionary Origins and Diversification of the Mycorrhizal Mutualists.</title>
        <authorList>
            <consortium name="DOE Joint Genome Institute"/>
            <consortium name="Mycorrhizal Genomics Consortium"/>
            <person name="Kohler A."/>
            <person name="Kuo A."/>
            <person name="Nagy L.G."/>
            <person name="Floudas D."/>
            <person name="Copeland A."/>
            <person name="Barry K.W."/>
            <person name="Cichocki N."/>
            <person name="Veneault-Fourrey C."/>
            <person name="LaButti K."/>
            <person name="Lindquist E.A."/>
            <person name="Lipzen A."/>
            <person name="Lundell T."/>
            <person name="Morin E."/>
            <person name="Murat C."/>
            <person name="Riley R."/>
            <person name="Ohm R."/>
            <person name="Sun H."/>
            <person name="Tunlid A."/>
            <person name="Henrissat B."/>
            <person name="Grigoriev I.V."/>
            <person name="Hibbett D.S."/>
            <person name="Martin F."/>
        </authorList>
    </citation>
    <scope>NUCLEOTIDE SEQUENCE [LARGE SCALE GENOMIC DNA]</scope>
    <source>
        <strain evidence="3">F 1598</strain>
    </source>
</reference>
<dbReference type="AlphaFoldDB" id="A0A0C3C2I4"/>
<name>A0A0C3C2I4_PILCF</name>
<evidence type="ECO:0000313" key="2">
    <source>
        <dbReference type="EMBL" id="KIM83762.1"/>
    </source>
</evidence>
<protein>
    <submittedName>
        <fullName evidence="2">Uncharacterized protein</fullName>
    </submittedName>
</protein>
<dbReference type="EMBL" id="KN832989">
    <property type="protein sequence ID" value="KIM83762.1"/>
    <property type="molecule type" value="Genomic_DNA"/>
</dbReference>
<evidence type="ECO:0000256" key="1">
    <source>
        <dbReference type="SAM" id="MobiDB-lite"/>
    </source>
</evidence>
<sequence>MSPPYVVSPMSLVLAPSLSLRKADGFILDCLFKLCIHLRLTCCFDHQEARLKQLDIRDKEKKHIPPWKLYDALKPGTIYQITAHKIQVFDKFDQAVERRLLPQLPGGDTNDDENANGNKNDDLLTTFSAKKKIRMDTK</sequence>
<dbReference type="HOGENOM" id="CLU_1856036_0_0_1"/>
<dbReference type="InParanoid" id="A0A0C3C2I4"/>
<feature type="region of interest" description="Disordered" evidence="1">
    <location>
        <begin position="102"/>
        <end position="121"/>
    </location>
</feature>